<gene>
    <name evidence="1" type="ORF">EG849_06230</name>
</gene>
<proteinExistence type="predicted"/>
<evidence type="ECO:0000313" key="2">
    <source>
        <dbReference type="Proteomes" id="UP000271937"/>
    </source>
</evidence>
<reference evidence="1 2" key="1">
    <citation type="submission" date="2018-11" db="EMBL/GenBank/DDBJ databases">
        <title>Flavobacterium sp. nov., YIM 102600 draft genome.</title>
        <authorList>
            <person name="Li G."/>
            <person name="Jiang Y."/>
        </authorList>
    </citation>
    <scope>NUCLEOTIDE SEQUENCE [LARGE SCALE GENOMIC DNA]</scope>
    <source>
        <strain evidence="1 2">YIM 102600</strain>
    </source>
</reference>
<name>A0A3P3WDY6_9FLAO</name>
<accession>A0A3P3WDY6</accession>
<dbReference type="EMBL" id="RQVR01000005">
    <property type="protein sequence ID" value="RRJ92577.1"/>
    <property type="molecule type" value="Genomic_DNA"/>
</dbReference>
<protein>
    <submittedName>
        <fullName evidence="1">Uncharacterized protein</fullName>
    </submittedName>
</protein>
<dbReference type="AlphaFoldDB" id="A0A3P3WDY6"/>
<organism evidence="1 2">
    <name type="scientific">Flavobacterium macacae</name>
    <dbReference type="NCBI Taxonomy" id="2488993"/>
    <lineage>
        <taxon>Bacteria</taxon>
        <taxon>Pseudomonadati</taxon>
        <taxon>Bacteroidota</taxon>
        <taxon>Flavobacteriia</taxon>
        <taxon>Flavobacteriales</taxon>
        <taxon>Flavobacteriaceae</taxon>
        <taxon>Flavobacterium</taxon>
    </lineage>
</organism>
<comment type="caution">
    <text evidence="1">The sequence shown here is derived from an EMBL/GenBank/DDBJ whole genome shotgun (WGS) entry which is preliminary data.</text>
</comment>
<evidence type="ECO:0000313" key="1">
    <source>
        <dbReference type="EMBL" id="RRJ92577.1"/>
    </source>
</evidence>
<dbReference type="RefSeq" id="WP_125012218.1">
    <property type="nucleotide sequence ID" value="NZ_RQVR01000005.1"/>
</dbReference>
<dbReference type="Proteomes" id="UP000271937">
    <property type="component" value="Unassembled WGS sequence"/>
</dbReference>
<sequence length="117" mass="13922">MSIVHMNTKIIQINDRHFTLIYLNESNDLNSLKNELDIVSVRYFPKPDETAKDCKQLFKESTPEILNAVKNVVENNQNFFQNFEIGMKFIANRSHYRDKALIDYTFYLDTKLKTRRN</sequence>
<keyword evidence="2" id="KW-1185">Reference proteome</keyword>